<evidence type="ECO:0000313" key="3">
    <source>
        <dbReference type="Proteomes" id="UP001177670"/>
    </source>
</evidence>
<dbReference type="Proteomes" id="UP001177670">
    <property type="component" value="Unassembled WGS sequence"/>
</dbReference>
<name>A0AA40KEP3_9HYME</name>
<comment type="caution">
    <text evidence="2">The sequence shown here is derived from an EMBL/GenBank/DDBJ whole genome shotgun (WGS) entry which is preliminary data.</text>
</comment>
<feature type="compositionally biased region" description="Acidic residues" evidence="1">
    <location>
        <begin position="87"/>
        <end position="97"/>
    </location>
</feature>
<evidence type="ECO:0000313" key="2">
    <source>
        <dbReference type="EMBL" id="KAK1117323.1"/>
    </source>
</evidence>
<dbReference type="AlphaFoldDB" id="A0AA40KEP3"/>
<keyword evidence="3" id="KW-1185">Reference proteome</keyword>
<gene>
    <name evidence="2" type="ORF">K0M31_016697</name>
</gene>
<sequence>MSSAKTSSSIGKMAAKSNSDREKSKTGAKRKAKNSEEAISPGNSRKKKPTESASTEELLTLPSKPGTDKNEITKRKSTPNNTRYLEDSSDSDSETDFENPSSGSDMEFDVSSFVKTQNIRETESSIEKINFEQLFDNSETDEQKRKNLHRLEKVSESITQKEYDNLTQKDFRVIKY</sequence>
<protein>
    <submittedName>
        <fullName evidence="2">Uncharacterized protein</fullName>
    </submittedName>
</protein>
<reference evidence="2" key="1">
    <citation type="submission" date="2021-10" db="EMBL/GenBank/DDBJ databases">
        <title>Melipona bicolor Genome sequencing and assembly.</title>
        <authorList>
            <person name="Araujo N.S."/>
            <person name="Arias M.C."/>
        </authorList>
    </citation>
    <scope>NUCLEOTIDE SEQUENCE</scope>
    <source>
        <strain evidence="2">USP_2M_L1-L4_2017</strain>
        <tissue evidence="2">Whole body</tissue>
    </source>
</reference>
<organism evidence="2 3">
    <name type="scientific">Melipona bicolor</name>
    <dbReference type="NCBI Taxonomy" id="60889"/>
    <lineage>
        <taxon>Eukaryota</taxon>
        <taxon>Metazoa</taxon>
        <taxon>Ecdysozoa</taxon>
        <taxon>Arthropoda</taxon>
        <taxon>Hexapoda</taxon>
        <taxon>Insecta</taxon>
        <taxon>Pterygota</taxon>
        <taxon>Neoptera</taxon>
        <taxon>Endopterygota</taxon>
        <taxon>Hymenoptera</taxon>
        <taxon>Apocrita</taxon>
        <taxon>Aculeata</taxon>
        <taxon>Apoidea</taxon>
        <taxon>Anthophila</taxon>
        <taxon>Apidae</taxon>
        <taxon>Melipona</taxon>
    </lineage>
</organism>
<proteinExistence type="predicted"/>
<accession>A0AA40KEP3</accession>
<dbReference type="EMBL" id="JAHYIQ010000052">
    <property type="protein sequence ID" value="KAK1117323.1"/>
    <property type="molecule type" value="Genomic_DNA"/>
</dbReference>
<feature type="region of interest" description="Disordered" evidence="1">
    <location>
        <begin position="1"/>
        <end position="110"/>
    </location>
</feature>
<feature type="compositionally biased region" description="Polar residues" evidence="1">
    <location>
        <begin position="1"/>
        <end position="10"/>
    </location>
</feature>
<evidence type="ECO:0000256" key="1">
    <source>
        <dbReference type="SAM" id="MobiDB-lite"/>
    </source>
</evidence>